<dbReference type="PANTHER" id="PTHR12048:SF0">
    <property type="entry name" value="CCAAT_ENHANCER-BINDING PROTEIN ZETA"/>
    <property type="match status" value="1"/>
</dbReference>
<organism evidence="4 5">
    <name type="scientific">Piromyces finnis</name>
    <dbReference type="NCBI Taxonomy" id="1754191"/>
    <lineage>
        <taxon>Eukaryota</taxon>
        <taxon>Fungi</taxon>
        <taxon>Fungi incertae sedis</taxon>
        <taxon>Chytridiomycota</taxon>
        <taxon>Chytridiomycota incertae sedis</taxon>
        <taxon>Neocallimastigomycetes</taxon>
        <taxon>Neocallimastigales</taxon>
        <taxon>Neocallimastigaceae</taxon>
        <taxon>Piromyces</taxon>
    </lineage>
</organism>
<evidence type="ECO:0000313" key="5">
    <source>
        <dbReference type="Proteomes" id="UP000193719"/>
    </source>
</evidence>
<dbReference type="PANTHER" id="PTHR12048">
    <property type="entry name" value="CCAAT-BINDING FACTOR-RELATED"/>
    <property type="match status" value="1"/>
</dbReference>
<dbReference type="OrthoDB" id="28947at2759"/>
<sequence length="561" mass="65385">MPPKKRNNNKKNNNNNNNNKPQLIIKPTKIWFNVELEPLDEKNGSKNYDLAHSQYLKAQTLFEEEINTYTEKINSRSGGEHEFFKTVLQSGTLTDKVSAMSLMIQESPIHNFKLLKQNLFQNMVKKKNRRESIMAVNTMKDLLMNNVMPDRKLRYFKDQNVTNSGVTSKHLILWYYEDSLKKLYFEFIQALEEMSHDNLDFVKNKAISTIYELLVAKPEQEKNLLTLLVNKLGDTNRKLASKASYLLSQLLLKHPNMKLIVIKEIEHLLFRTNISDRAQYYSVIFLNQIILTRNKSGEEAANKLIEIYFVLFEKLCGKNIHKTQKKSKKKSDKNNNGNITEIDSVNVKMMAALLTGVNRTFPFAKVEDEVFDKQINTLFTISHIGTFNISIQALMLIFQVSLSRQVISDRYYRSLYMTLFDHRLFSSSKHAMYLNLLYKSLKEDNSLIRIKSFIKRILQVCTFHKVPFICGSLYLVSEIIKQKPGLLVIITQPEENDSDEEEFKDVVEEEENDNDDDDNKETSEKEIQNDDSKALNKYDGKKRDPLYTNVDNSCLWELVIN</sequence>
<feature type="domain" description="CCAAT-binding factor" evidence="3">
    <location>
        <begin position="390"/>
        <end position="559"/>
    </location>
</feature>
<reference evidence="4 5" key="1">
    <citation type="submission" date="2016-08" db="EMBL/GenBank/DDBJ databases">
        <title>Genomes of anaerobic fungi encode conserved fungal cellulosomes for biomass hydrolysis.</title>
        <authorList>
            <consortium name="DOE Joint Genome Institute"/>
            <person name="Haitjema C.H."/>
            <person name="Gilmore S.P."/>
            <person name="Henske J.K."/>
            <person name="Solomon K.V."/>
            <person name="De Groot R."/>
            <person name="Kuo A."/>
            <person name="Mondo S.J."/>
            <person name="Salamov A.A."/>
            <person name="Labutti K."/>
            <person name="Zhao Z."/>
            <person name="Chiniquy J."/>
            <person name="Barry K."/>
            <person name="Brewer H.M."/>
            <person name="Purvine S.O."/>
            <person name="Wright A.T."/>
            <person name="Boxma B."/>
            <person name="Van Alen T."/>
            <person name="Hackstein J.H."/>
            <person name="Baker S.E."/>
            <person name="Grigoriev I.V."/>
            <person name="O'Malley M.A."/>
        </authorList>
    </citation>
    <scope>NUCLEOTIDE SEQUENCE [LARGE SCALE GENOMIC DNA]</scope>
    <source>
        <strain evidence="5">finn</strain>
    </source>
</reference>
<dbReference type="InterPro" id="IPR016024">
    <property type="entry name" value="ARM-type_fold"/>
</dbReference>
<feature type="region of interest" description="Disordered" evidence="2">
    <location>
        <begin position="496"/>
        <end position="547"/>
    </location>
</feature>
<protein>
    <submittedName>
        <fullName evidence="4">CBF-domain-containing protein</fullName>
    </submittedName>
</protein>
<dbReference type="Proteomes" id="UP000193719">
    <property type="component" value="Unassembled WGS sequence"/>
</dbReference>
<feature type="compositionally biased region" description="Acidic residues" evidence="2">
    <location>
        <begin position="496"/>
        <end position="519"/>
    </location>
</feature>
<dbReference type="AlphaFoldDB" id="A0A1Y1VHD3"/>
<dbReference type="STRING" id="1754191.A0A1Y1VHD3"/>
<comment type="similarity">
    <text evidence="1">Belongs to the CBF/MAK21 family.</text>
</comment>
<feature type="region of interest" description="Disordered" evidence="2">
    <location>
        <begin position="1"/>
        <end position="22"/>
    </location>
</feature>
<dbReference type="SUPFAM" id="SSF48371">
    <property type="entry name" value="ARM repeat"/>
    <property type="match status" value="1"/>
</dbReference>
<feature type="compositionally biased region" description="Low complexity" evidence="2">
    <location>
        <begin position="10"/>
        <end position="20"/>
    </location>
</feature>
<keyword evidence="5" id="KW-1185">Reference proteome</keyword>
<reference evidence="4 5" key="2">
    <citation type="submission" date="2016-08" db="EMBL/GenBank/DDBJ databases">
        <title>Pervasive Adenine N6-methylation of Active Genes in Fungi.</title>
        <authorList>
            <consortium name="DOE Joint Genome Institute"/>
            <person name="Mondo S.J."/>
            <person name="Dannebaum R.O."/>
            <person name="Kuo R.C."/>
            <person name="Labutti K."/>
            <person name="Haridas S."/>
            <person name="Kuo A."/>
            <person name="Salamov A."/>
            <person name="Ahrendt S.R."/>
            <person name="Lipzen A."/>
            <person name="Sullivan W."/>
            <person name="Andreopoulos W.B."/>
            <person name="Clum A."/>
            <person name="Lindquist E."/>
            <person name="Daum C."/>
            <person name="Ramamoorthy G.K."/>
            <person name="Gryganskyi A."/>
            <person name="Culley D."/>
            <person name="Magnuson J.K."/>
            <person name="James T.Y."/>
            <person name="O'Malley M.A."/>
            <person name="Stajich J.E."/>
            <person name="Spatafora J.W."/>
            <person name="Visel A."/>
            <person name="Grigoriev I.V."/>
        </authorList>
    </citation>
    <scope>NUCLEOTIDE SEQUENCE [LARGE SCALE GENOMIC DNA]</scope>
    <source>
        <strain evidence="5">finn</strain>
    </source>
</reference>
<evidence type="ECO:0000256" key="2">
    <source>
        <dbReference type="SAM" id="MobiDB-lite"/>
    </source>
</evidence>
<dbReference type="InterPro" id="IPR005612">
    <property type="entry name" value="CCAAT-binding_factor"/>
</dbReference>
<comment type="caution">
    <text evidence="4">The sequence shown here is derived from an EMBL/GenBank/DDBJ whole genome shotgun (WGS) entry which is preliminary data.</text>
</comment>
<feature type="compositionally biased region" description="Basic and acidic residues" evidence="2">
    <location>
        <begin position="520"/>
        <end position="545"/>
    </location>
</feature>
<dbReference type="InterPro" id="IPR040155">
    <property type="entry name" value="CEBPZ/Mak21-like"/>
</dbReference>
<dbReference type="EMBL" id="MCFH01000009">
    <property type="protein sequence ID" value="ORX55432.1"/>
    <property type="molecule type" value="Genomic_DNA"/>
</dbReference>
<dbReference type="GO" id="GO:0005634">
    <property type="term" value="C:nucleus"/>
    <property type="evidence" value="ECO:0007669"/>
    <property type="project" value="UniProtKB-ARBA"/>
</dbReference>
<accession>A0A1Y1VHD3</accession>
<dbReference type="Pfam" id="PF03914">
    <property type="entry name" value="CBF"/>
    <property type="match status" value="1"/>
</dbReference>
<proteinExistence type="inferred from homology"/>
<evidence type="ECO:0000313" key="4">
    <source>
        <dbReference type="EMBL" id="ORX55432.1"/>
    </source>
</evidence>
<gene>
    <name evidence="4" type="ORF">BCR36DRAFT_186199</name>
</gene>
<evidence type="ECO:0000259" key="3">
    <source>
        <dbReference type="Pfam" id="PF03914"/>
    </source>
</evidence>
<name>A0A1Y1VHD3_9FUNG</name>
<evidence type="ECO:0000256" key="1">
    <source>
        <dbReference type="ARBA" id="ARBA00007797"/>
    </source>
</evidence>